<proteinExistence type="predicted"/>
<evidence type="ECO:0000313" key="2">
    <source>
        <dbReference type="Proteomes" id="UP000011731"/>
    </source>
</evidence>
<dbReference type="Proteomes" id="UP000011731">
    <property type="component" value="Unassembled WGS sequence"/>
</dbReference>
<sequence>MGSVSSDRILPTLSPGINVLTIHPRYWSFYCFVLDEFWASELPRSRAVFKDFYRRREALFSMACHVCDAKEHATLVGNIVGSKRVAPLAQEESFDPTFDYIKEPLGGYGLYYRSAMEATGTLVVATPANGFVFDAPTPAGRALAAAYRDAISSTTLWRDHLGGTLDEPVPRRVLVEFARRGCLCQLRTAKAHDLPLLQDLFTHAGQHPEARRQTLRLLLDLSRVAQEDGIAESRFRELIYFRQLHDETYHPRRDLVDVARRWRLYQAREYFAFVFNRLLGWVVRQGAHETDDGLVALPLTRIWEMVDEALDEQDFTSQTGLSKAPVRSSTPASRFADLLASQVDLEPGVDEVWPPHGTLDEQVLFQWASDPTDDAETLAALLALMLLIYRRVGTPGRIADLGDDASLLSEGGSLRVGMAVFFGQLTKRLMAGDTLSDLARWMIHDFVIVQHERVATAKLPDDTFRLRRVGDSVRFFPHQEAGAVLNNSRYVALSTTAHELGLVSSLREPQRRLTPTGRRLLQHGDLPAGALDSAAEPYAQVLEH</sequence>
<dbReference type="PATRIC" id="fig|1278076.4.peg.4797"/>
<gene>
    <name evidence="1" type="ORF">G352_23401</name>
</gene>
<keyword evidence="2" id="KW-1185">Reference proteome</keyword>
<dbReference type="AlphaFoldDB" id="M2X0Z5"/>
<comment type="caution">
    <text evidence="1">The sequence shown here is derived from an EMBL/GenBank/DDBJ whole genome shotgun (WGS) entry which is preliminary data.</text>
</comment>
<organism evidence="1 2">
    <name type="scientific">Rhodococcus ruber BKS 20-38</name>
    <dbReference type="NCBI Taxonomy" id="1278076"/>
    <lineage>
        <taxon>Bacteria</taxon>
        <taxon>Bacillati</taxon>
        <taxon>Actinomycetota</taxon>
        <taxon>Actinomycetes</taxon>
        <taxon>Mycobacteriales</taxon>
        <taxon>Nocardiaceae</taxon>
        <taxon>Rhodococcus</taxon>
    </lineage>
</organism>
<protein>
    <submittedName>
        <fullName evidence="1">Uncharacterized protein</fullName>
    </submittedName>
</protein>
<dbReference type="EMBL" id="AOEX01000089">
    <property type="protein sequence ID" value="EME54681.1"/>
    <property type="molecule type" value="Genomic_DNA"/>
</dbReference>
<evidence type="ECO:0000313" key="1">
    <source>
        <dbReference type="EMBL" id="EME54681.1"/>
    </source>
</evidence>
<reference evidence="1 2" key="1">
    <citation type="journal article" date="2013" name="Genome Announc.">
        <title>Draft Genome Sequence of Rhodococcus ruber Strain BKS 20-38.</title>
        <authorList>
            <person name="Bala M."/>
            <person name="Kumar S."/>
            <person name="Raghava G.P."/>
            <person name="Mayilraj S."/>
        </authorList>
    </citation>
    <scope>NUCLEOTIDE SEQUENCE [LARGE SCALE GENOMIC DNA]</scope>
    <source>
        <strain evidence="1 2">BKS 20-38</strain>
    </source>
</reference>
<accession>M2X0Z5</accession>
<name>M2X0Z5_9NOCA</name>